<evidence type="ECO:0000313" key="7">
    <source>
        <dbReference type="EMBL" id="GEM90915.1"/>
    </source>
</evidence>
<evidence type="ECO:0000256" key="3">
    <source>
        <dbReference type="ARBA" id="ARBA00023145"/>
    </source>
</evidence>
<evidence type="ECO:0000256" key="5">
    <source>
        <dbReference type="PIRSR" id="PIRSR001227-2"/>
    </source>
</evidence>
<evidence type="ECO:0000256" key="2">
    <source>
        <dbReference type="ARBA" id="ARBA00022801"/>
    </source>
</evidence>
<dbReference type="OrthoDB" id="9759796at2"/>
<accession>A0A511RMN5</accession>
<dbReference type="SUPFAM" id="SSF56235">
    <property type="entry name" value="N-terminal nucleophile aminohydrolases (Ntn hydrolases)"/>
    <property type="match status" value="1"/>
</dbReference>
<dbReference type="Gene3D" id="1.10.1400.10">
    <property type="match status" value="1"/>
</dbReference>
<keyword evidence="6" id="KW-0812">Transmembrane</keyword>
<dbReference type="PANTHER" id="PTHR34218:SF4">
    <property type="entry name" value="ACYL-HOMOSERINE LACTONE ACYLASE QUIP"/>
    <property type="match status" value="1"/>
</dbReference>
<feature type="binding site" evidence="5">
    <location>
        <position position="190"/>
    </location>
    <ligand>
        <name>Ca(2+)</name>
        <dbReference type="ChEBI" id="CHEBI:29108"/>
    </ligand>
</feature>
<keyword evidence="3" id="KW-0865">Zymogen</keyword>
<dbReference type="InterPro" id="IPR043147">
    <property type="entry name" value="Penicillin_amidase_A-knob"/>
</dbReference>
<proteinExistence type="inferred from homology"/>
<dbReference type="InterPro" id="IPR043146">
    <property type="entry name" value="Penicillin_amidase_N_B-knob"/>
</dbReference>
<organism evidence="7 8">
    <name type="scientific">Oceanithermus desulfurans NBRC 100063</name>
    <dbReference type="NCBI Taxonomy" id="1227550"/>
    <lineage>
        <taxon>Bacteria</taxon>
        <taxon>Thermotogati</taxon>
        <taxon>Deinococcota</taxon>
        <taxon>Deinococci</taxon>
        <taxon>Thermales</taxon>
        <taxon>Thermaceae</taxon>
        <taxon>Oceanithermus</taxon>
    </lineage>
</organism>
<dbReference type="GO" id="GO:0016811">
    <property type="term" value="F:hydrolase activity, acting on carbon-nitrogen (but not peptide) bonds, in linear amides"/>
    <property type="evidence" value="ECO:0007669"/>
    <property type="project" value="InterPro"/>
</dbReference>
<dbReference type="Gene3D" id="3.60.20.10">
    <property type="entry name" value="Glutamine Phosphoribosylpyrophosphate, subunit 1, domain 1"/>
    <property type="match status" value="1"/>
</dbReference>
<evidence type="ECO:0000256" key="1">
    <source>
        <dbReference type="ARBA" id="ARBA00006586"/>
    </source>
</evidence>
<dbReference type="Gene3D" id="2.30.120.10">
    <property type="match status" value="1"/>
</dbReference>
<feature type="active site" description="Nucleophile" evidence="4">
    <location>
        <position position="266"/>
    </location>
</feature>
<dbReference type="Pfam" id="PF01804">
    <property type="entry name" value="Penicil_amidase"/>
    <property type="match status" value="1"/>
</dbReference>
<keyword evidence="6" id="KW-1133">Transmembrane helix</keyword>
<evidence type="ECO:0000256" key="6">
    <source>
        <dbReference type="SAM" id="Phobius"/>
    </source>
</evidence>
<sequence>MRILTILGRLAAGLVVLALLLLLGGYYYLKNTTLPQTSGRFVTPGLSAPVEILRDKNGVVRVKAANEHDLFFGQAVAHAQDRLWQMEFQRRIGAGRLAEVLGEAALPTDKFLRTLGVYRAAAEAYQNLPDDLKAIVDAYVDGVNAYLATNPPLPLEFKLLGFTPEPWTPADVLVWQKMMSYDLSGNYEEELLRYRLLARGLSKARVEALIPGYPEDAPTIVRRVPERLRPPPAAPEEAPAPAPQGGAWVDELLGLARTLPSSLEASNNWVVGPQRSTTGKPMLANDPHLGLSAPSIWMLMELDAPTYRATGATFPGLPTVVIGRNDRIAWGVTNHAADVQDLYVLDEAEGGYRYRGEVRPYRIRRETIAVKDADPVVLGVRETVYGPVISDVVNAPEGQALALAWVSLEPSDETMAAFYGIGKAEDWEAFTAALLRLKAPSQNFVYADVDGNIGYLAPGKIPVRKPGHSGKYPVPGTGEWDWVGFVPEGALPRAYNPPEGYIVTANNRSTPEGWPYAFTYDWAAGFRATRIEELIRAKPRLSPEDFARIQGDEVSLMARSFRPVLERLQPRSELAAEWRKKLLAWDGNETASSTEATVFQAWYAELARLPEAEVGEPYWNEPRYLRRALLEGDRACADRGVSCREFASEALERALARLDALGGIVPWGQLHPAVFDHGVMTHQPQLRRFFDRQIAHGGDRFTVNMGAYDFATFRMNHGPSYRQIVALGEPDRSYWIHPMGQSGNVLSRHYADLLPLWANVEYLPMGAGEPVNRLVLEP</sequence>
<dbReference type="InterPro" id="IPR014395">
    <property type="entry name" value="Pen/GL7ACA/AHL_acylase"/>
</dbReference>
<keyword evidence="2" id="KW-0378">Hydrolase</keyword>
<dbReference type="RefSeq" id="WP_147149099.1">
    <property type="nucleotide sequence ID" value="NZ_BJXN01000028.1"/>
</dbReference>
<dbReference type="GO" id="GO:0017000">
    <property type="term" value="P:antibiotic biosynthetic process"/>
    <property type="evidence" value="ECO:0007669"/>
    <property type="project" value="InterPro"/>
</dbReference>
<feature type="transmembrane region" description="Helical" evidence="6">
    <location>
        <begin position="7"/>
        <end position="29"/>
    </location>
</feature>
<comment type="similarity">
    <text evidence="1">Belongs to the peptidase S45 family.</text>
</comment>
<name>A0A511RMN5_9DEIN</name>
<dbReference type="InterPro" id="IPR023343">
    <property type="entry name" value="Penicillin_amidase_dom1"/>
</dbReference>
<protein>
    <submittedName>
        <fullName evidence="7">Penicillin acylase</fullName>
    </submittedName>
</protein>
<keyword evidence="5" id="KW-0479">Metal-binding</keyword>
<keyword evidence="5" id="KW-0106">Calcium</keyword>
<dbReference type="AlphaFoldDB" id="A0A511RMN5"/>
<dbReference type="GO" id="GO:0046872">
    <property type="term" value="F:metal ion binding"/>
    <property type="evidence" value="ECO:0007669"/>
    <property type="project" value="UniProtKB-KW"/>
</dbReference>
<dbReference type="InterPro" id="IPR002692">
    <property type="entry name" value="S45"/>
</dbReference>
<evidence type="ECO:0000256" key="4">
    <source>
        <dbReference type="PIRSR" id="PIRSR001227-1"/>
    </source>
</evidence>
<evidence type="ECO:0000313" key="8">
    <source>
        <dbReference type="Proteomes" id="UP000321827"/>
    </source>
</evidence>
<reference evidence="7 8" key="1">
    <citation type="submission" date="2019-07" db="EMBL/GenBank/DDBJ databases">
        <title>Whole genome shotgun sequence of Oceanithermus desulfurans NBRC 100063.</title>
        <authorList>
            <person name="Hosoyama A."/>
            <person name="Uohara A."/>
            <person name="Ohji S."/>
            <person name="Ichikawa N."/>
        </authorList>
    </citation>
    <scope>NUCLEOTIDE SEQUENCE [LARGE SCALE GENOMIC DNA]</scope>
    <source>
        <strain evidence="7 8">NBRC 100063</strain>
    </source>
</reference>
<comment type="caution">
    <text evidence="7">The sequence shown here is derived from an EMBL/GenBank/DDBJ whole genome shotgun (WGS) entry which is preliminary data.</text>
</comment>
<comment type="cofactor">
    <cofactor evidence="5">
        <name>Ca(2+)</name>
        <dbReference type="ChEBI" id="CHEBI:29108"/>
    </cofactor>
    <text evidence="5">Binds 1 Ca(2+) ion per dimer.</text>
</comment>
<dbReference type="Gene3D" id="1.10.439.10">
    <property type="entry name" value="Penicillin Amidohydrolase, domain 1"/>
    <property type="match status" value="1"/>
</dbReference>
<dbReference type="PIRSF" id="PIRSF001227">
    <property type="entry name" value="Pen_acylase"/>
    <property type="match status" value="1"/>
</dbReference>
<feature type="binding site" evidence="5">
    <location>
        <position position="338"/>
    </location>
    <ligand>
        <name>Ca(2+)</name>
        <dbReference type="ChEBI" id="CHEBI:29108"/>
    </ligand>
</feature>
<feature type="binding site" evidence="5">
    <location>
        <position position="341"/>
    </location>
    <ligand>
        <name>Ca(2+)</name>
        <dbReference type="ChEBI" id="CHEBI:29108"/>
    </ligand>
</feature>
<gene>
    <name evidence="7" type="ORF">ODE01S_23490</name>
</gene>
<dbReference type="InterPro" id="IPR029055">
    <property type="entry name" value="Ntn_hydrolases_N"/>
</dbReference>
<dbReference type="EMBL" id="BJXN01000028">
    <property type="protein sequence ID" value="GEM90915.1"/>
    <property type="molecule type" value="Genomic_DNA"/>
</dbReference>
<dbReference type="PANTHER" id="PTHR34218">
    <property type="entry name" value="PEPTIDASE S45 PENICILLIN AMIDASE"/>
    <property type="match status" value="1"/>
</dbReference>
<dbReference type="CDD" id="cd03747">
    <property type="entry name" value="Ntn_PGA_like"/>
    <property type="match status" value="1"/>
</dbReference>
<dbReference type="Proteomes" id="UP000321827">
    <property type="component" value="Unassembled WGS sequence"/>
</dbReference>
<keyword evidence="6" id="KW-0472">Membrane</keyword>